<dbReference type="OrthoDB" id="7477315at2759"/>
<name>A0A1X7VHC0_AMPQE</name>
<feature type="compositionally biased region" description="Low complexity" evidence="1">
    <location>
        <begin position="227"/>
        <end position="237"/>
    </location>
</feature>
<sequence length="279" mass="30010">LHCKCLRLTVSVASTYPLVCPHCVNGMCLQIKSLSDDVVQLHSVVTEQSQTIDSLWASMSGISEGKGSFDADIARCTPGTGSNDSSERKYNIVVFGASECARGSAQPDRYSHDLNIITELFQGLSSSFDPQSVRDLHRLGKYQSDSDRRRPILPDLSAHESTVRSVLLKEKCSLIKSGTEKRDVRLRSDSLYIGSRLCGRVIDGQFVKHPTLASAAPVLDNINSPIIPVSPPVSGSDSDPHENDPSVPSSSPDSPGDANSTRSDPPQLPEDAAHSSPSL</sequence>
<evidence type="ECO:0000256" key="1">
    <source>
        <dbReference type="SAM" id="MobiDB-lite"/>
    </source>
</evidence>
<evidence type="ECO:0000313" key="2">
    <source>
        <dbReference type="EnsemblMetazoa" id="Aqu2.1.39441_001"/>
    </source>
</evidence>
<accession>A0A1X7VHC0</accession>
<dbReference type="EnsemblMetazoa" id="Aqu2.1.39441_001">
    <property type="protein sequence ID" value="Aqu2.1.39441_001"/>
    <property type="gene ID" value="Aqu2.1.39441"/>
</dbReference>
<proteinExistence type="predicted"/>
<organism evidence="2">
    <name type="scientific">Amphimedon queenslandica</name>
    <name type="common">Sponge</name>
    <dbReference type="NCBI Taxonomy" id="400682"/>
    <lineage>
        <taxon>Eukaryota</taxon>
        <taxon>Metazoa</taxon>
        <taxon>Porifera</taxon>
        <taxon>Demospongiae</taxon>
        <taxon>Heteroscleromorpha</taxon>
        <taxon>Haplosclerida</taxon>
        <taxon>Niphatidae</taxon>
        <taxon>Amphimedon</taxon>
    </lineage>
</organism>
<dbReference type="InParanoid" id="A0A1X7VHC0"/>
<feature type="compositionally biased region" description="Low complexity" evidence="1">
    <location>
        <begin position="245"/>
        <end position="255"/>
    </location>
</feature>
<protein>
    <submittedName>
        <fullName evidence="2">Uncharacterized protein</fullName>
    </submittedName>
</protein>
<feature type="region of interest" description="Disordered" evidence="1">
    <location>
        <begin position="227"/>
        <end position="279"/>
    </location>
</feature>
<dbReference type="AlphaFoldDB" id="A0A1X7VHC0"/>
<reference evidence="2" key="1">
    <citation type="submission" date="2017-05" db="UniProtKB">
        <authorList>
            <consortium name="EnsemblMetazoa"/>
        </authorList>
    </citation>
    <scope>IDENTIFICATION</scope>
</reference>